<dbReference type="OrthoDB" id="2284510at2759"/>
<protein>
    <submittedName>
        <fullName evidence="2">Uncharacterized protein</fullName>
    </submittedName>
</protein>
<feature type="compositionally biased region" description="Polar residues" evidence="1">
    <location>
        <begin position="66"/>
        <end position="83"/>
    </location>
</feature>
<evidence type="ECO:0000256" key="1">
    <source>
        <dbReference type="SAM" id="MobiDB-lite"/>
    </source>
</evidence>
<feature type="compositionally biased region" description="Basic and acidic residues" evidence="1">
    <location>
        <begin position="173"/>
        <end position="190"/>
    </location>
</feature>
<proteinExistence type="predicted"/>
<feature type="compositionally biased region" description="Polar residues" evidence="1">
    <location>
        <begin position="191"/>
        <end position="200"/>
    </location>
</feature>
<dbReference type="AlphaFoldDB" id="A0A077WUQ0"/>
<feature type="compositionally biased region" description="Basic and acidic residues" evidence="1">
    <location>
        <begin position="9"/>
        <end position="22"/>
    </location>
</feature>
<feature type="compositionally biased region" description="Polar residues" evidence="1">
    <location>
        <begin position="112"/>
        <end position="132"/>
    </location>
</feature>
<evidence type="ECO:0000313" key="2">
    <source>
        <dbReference type="EMBL" id="CDS10768.1"/>
    </source>
</evidence>
<dbReference type="EMBL" id="LK023341">
    <property type="protein sequence ID" value="CDS10768.1"/>
    <property type="molecule type" value="Genomic_DNA"/>
</dbReference>
<gene>
    <name evidence="2" type="ORF">LRAMOSA11254</name>
</gene>
<feature type="compositionally biased region" description="Low complexity" evidence="1">
    <location>
        <begin position="48"/>
        <end position="64"/>
    </location>
</feature>
<reference evidence="2" key="1">
    <citation type="journal article" date="2014" name="Genome Announc.">
        <title>De novo whole-genome sequence and genome annotation of Lichtheimia ramosa.</title>
        <authorList>
            <person name="Linde J."/>
            <person name="Schwartze V."/>
            <person name="Binder U."/>
            <person name="Lass-Florl C."/>
            <person name="Voigt K."/>
            <person name="Horn F."/>
        </authorList>
    </citation>
    <scope>NUCLEOTIDE SEQUENCE</scope>
    <source>
        <strain evidence="2">JMRC FSU:6197</strain>
    </source>
</reference>
<feature type="region of interest" description="Disordered" evidence="1">
    <location>
        <begin position="1"/>
        <end position="207"/>
    </location>
</feature>
<sequence>MSSTLDSRWATDTDRKRADKGQHVSRYTVALQVSRDLHPASDSQQPEYSQNNTTTTSPTYYKSTGWRRTNYQYEKRNNASSPSIARPWNAVAFKNKQPVEHKDSSPPPLEKWQSTPTTQSVSSNSIPEQQHPSSEKVSDPVSDHEQDDDRNYSRQRKPSSPDEQTLNLGIESLRIDNTKQKALEAEETRTVESQSESNEPTALDIQREIRREREENAARKLRAAQMRQWDCDKTMEGWT</sequence>
<feature type="compositionally biased region" description="Basic and acidic residues" evidence="1">
    <location>
        <begin position="133"/>
        <end position="152"/>
    </location>
</feature>
<organism evidence="2">
    <name type="scientific">Lichtheimia ramosa</name>
    <dbReference type="NCBI Taxonomy" id="688394"/>
    <lineage>
        <taxon>Eukaryota</taxon>
        <taxon>Fungi</taxon>
        <taxon>Fungi incertae sedis</taxon>
        <taxon>Mucoromycota</taxon>
        <taxon>Mucoromycotina</taxon>
        <taxon>Mucoromycetes</taxon>
        <taxon>Mucorales</taxon>
        <taxon>Lichtheimiaceae</taxon>
        <taxon>Lichtheimia</taxon>
    </lineage>
</organism>
<accession>A0A077WUQ0</accession>
<name>A0A077WUQ0_9FUNG</name>